<protein>
    <submittedName>
        <fullName evidence="1">Uncharacterized protein</fullName>
    </submittedName>
</protein>
<accession>A0A3S5HJY6</accession>
<dbReference type="Proteomes" id="UP000278804">
    <property type="component" value="Chromosome"/>
</dbReference>
<gene>
    <name evidence="1" type="ORF">EEI45_00750</name>
</gene>
<sequence>MNIECQYLLSSEIIYILISLNIDARKRAKEAHIKKSKVIFVVLVHGLISKKLKKIFAHTYLKIFTIITRFIAEGSCTMKTKRIHIILIQHLNLH</sequence>
<organism evidence="1 2">
    <name type="scientific">Erysipelothrix piscisicarius</name>
    <dbReference type="NCBI Taxonomy" id="2485784"/>
    <lineage>
        <taxon>Bacteria</taxon>
        <taxon>Bacillati</taxon>
        <taxon>Bacillota</taxon>
        <taxon>Erysipelotrichia</taxon>
        <taxon>Erysipelotrichales</taxon>
        <taxon>Erysipelotrichaceae</taxon>
        <taxon>Erysipelothrix</taxon>
    </lineage>
</organism>
<keyword evidence="2" id="KW-1185">Reference proteome</keyword>
<dbReference type="EMBL" id="CP034234">
    <property type="protein sequence ID" value="AZK43532.1"/>
    <property type="molecule type" value="Genomic_DNA"/>
</dbReference>
<name>A0A3S5HJY6_9FIRM</name>
<proteinExistence type="predicted"/>
<evidence type="ECO:0000313" key="1">
    <source>
        <dbReference type="EMBL" id="AZK43532.1"/>
    </source>
</evidence>
<reference evidence="1 2" key="1">
    <citation type="journal article" date="2020" name="Int. J. Syst. Evol. Microbiol.">
        <title>Description of Erysipelothrix piscisicarius sp. nov., an emergent fish pathogen, and assessment of virulence using a tiger barb (Puntigrus tetrazona) infection model.</title>
        <authorList>
            <person name="Pomaranski E.K."/>
            <person name="Griffin M.J."/>
            <person name="Camus A.C."/>
            <person name="Armwood A.R."/>
            <person name="Shelley J."/>
            <person name="Waldbieser G.C."/>
            <person name="LaFrentz B.R."/>
            <person name="Garcia J.C."/>
            <person name="Yanong R."/>
            <person name="Soto E."/>
        </authorList>
    </citation>
    <scope>NUCLEOTIDE SEQUENCE [LARGE SCALE GENOMIC DNA]</scope>
    <source>
        <strain evidence="1 2">15TAL0474</strain>
    </source>
</reference>
<dbReference type="AlphaFoldDB" id="A0A3S5HJY6"/>
<evidence type="ECO:0000313" key="2">
    <source>
        <dbReference type="Proteomes" id="UP000278804"/>
    </source>
</evidence>
<dbReference type="KEGG" id="eri:EEI45_00750"/>